<organism evidence="1 2">
    <name type="scientific">candidate division WWE3 bacterium RIFCSPLOWO2_01_FULL_41_18</name>
    <dbReference type="NCBI Taxonomy" id="1802625"/>
    <lineage>
        <taxon>Bacteria</taxon>
        <taxon>Katanobacteria</taxon>
    </lineage>
</organism>
<gene>
    <name evidence="1" type="ORF">A3A78_05100</name>
</gene>
<sequence length="462" mass="50380">MKHTFFKKPKNKLIKTAAIAIRRVLSSILILLILLFWTTSKLPRIPLVNFPPEQKIAYASNTGFVLPSTLPSNTCTAPTTGNFTDDAPPDNNNDLYACAVDNNPNVEENFQFSGYSFGLTASAKILGIVVHLNDVHISSATAGGTQDFKVRISWDGGTTWTAAAQNDSDTCTTGDIGTAALDGDEYYCNNSTSTAGTSEPSSGTFWGRSNWTTTELNSSNFVVHIVGDNNNNTARINYVDVVDVKVYYTSTFTLSAYRWYVDSDNENVTDIWGNPDIAESTALTTLPASQDPPKPTQELRLRVALTVGTVNLATSDVTFKLEYKAGTDGSCTTGSWTDVGAGGGAEIWRYATSSVTDGADITVTKLTPSDVLEEYAKSNPTQTNHNSGTTTQDVEYDFHLEHNSAAAVTQYSFRLVYNDTQDNVLGTYTVCPTLTTRPETDNLMRHGNFFENNAERGFFWAN</sequence>
<dbReference type="EMBL" id="MEVI01000005">
    <property type="protein sequence ID" value="OGC54762.1"/>
    <property type="molecule type" value="Genomic_DNA"/>
</dbReference>
<evidence type="ECO:0000313" key="1">
    <source>
        <dbReference type="EMBL" id="OGC54762.1"/>
    </source>
</evidence>
<name>A0A1F4VBY8_UNCKA</name>
<dbReference type="Proteomes" id="UP000176504">
    <property type="component" value="Unassembled WGS sequence"/>
</dbReference>
<evidence type="ECO:0000313" key="2">
    <source>
        <dbReference type="Proteomes" id="UP000176504"/>
    </source>
</evidence>
<comment type="caution">
    <text evidence="1">The sequence shown here is derived from an EMBL/GenBank/DDBJ whole genome shotgun (WGS) entry which is preliminary data.</text>
</comment>
<accession>A0A1F4VBY8</accession>
<proteinExistence type="predicted"/>
<reference evidence="1 2" key="1">
    <citation type="journal article" date="2016" name="Nat. Commun.">
        <title>Thousands of microbial genomes shed light on interconnected biogeochemical processes in an aquifer system.</title>
        <authorList>
            <person name="Anantharaman K."/>
            <person name="Brown C.T."/>
            <person name="Hug L.A."/>
            <person name="Sharon I."/>
            <person name="Castelle C.J."/>
            <person name="Probst A.J."/>
            <person name="Thomas B.C."/>
            <person name="Singh A."/>
            <person name="Wilkins M.J."/>
            <person name="Karaoz U."/>
            <person name="Brodie E.L."/>
            <person name="Williams K.H."/>
            <person name="Hubbard S.S."/>
            <person name="Banfield J.F."/>
        </authorList>
    </citation>
    <scope>NUCLEOTIDE SEQUENCE [LARGE SCALE GENOMIC DNA]</scope>
</reference>
<protein>
    <submittedName>
        <fullName evidence="1">Uncharacterized protein</fullName>
    </submittedName>
</protein>
<dbReference type="AlphaFoldDB" id="A0A1F4VBY8"/>